<dbReference type="EMBL" id="JBEXPZ010000030">
    <property type="protein sequence ID" value="MET9847417.1"/>
    <property type="molecule type" value="Genomic_DNA"/>
</dbReference>
<evidence type="ECO:0000313" key="2">
    <source>
        <dbReference type="Proteomes" id="UP001550210"/>
    </source>
</evidence>
<name>A0ABV2V250_9ACTN</name>
<proteinExistence type="predicted"/>
<organism evidence="1 2">
    <name type="scientific">Streptomyces ossamyceticus</name>
    <dbReference type="NCBI Taxonomy" id="249581"/>
    <lineage>
        <taxon>Bacteria</taxon>
        <taxon>Bacillati</taxon>
        <taxon>Actinomycetota</taxon>
        <taxon>Actinomycetes</taxon>
        <taxon>Kitasatosporales</taxon>
        <taxon>Streptomycetaceae</taxon>
        <taxon>Streptomyces</taxon>
    </lineage>
</organism>
<evidence type="ECO:0000313" key="1">
    <source>
        <dbReference type="EMBL" id="MET9847417.1"/>
    </source>
</evidence>
<reference evidence="1 2" key="1">
    <citation type="submission" date="2024-06" db="EMBL/GenBank/DDBJ databases">
        <title>The Natural Products Discovery Center: Release of the First 8490 Sequenced Strains for Exploring Actinobacteria Biosynthetic Diversity.</title>
        <authorList>
            <person name="Kalkreuter E."/>
            <person name="Kautsar S.A."/>
            <person name="Yang D."/>
            <person name="Bader C.D."/>
            <person name="Teijaro C.N."/>
            <person name="Fluegel L."/>
            <person name="Davis C.M."/>
            <person name="Simpson J.R."/>
            <person name="Lauterbach L."/>
            <person name="Steele A.D."/>
            <person name="Gui C."/>
            <person name="Meng S."/>
            <person name="Li G."/>
            <person name="Viehrig K."/>
            <person name="Ye F."/>
            <person name="Su P."/>
            <person name="Kiefer A.F."/>
            <person name="Nichols A."/>
            <person name="Cepeda A.J."/>
            <person name="Yan W."/>
            <person name="Fan B."/>
            <person name="Jiang Y."/>
            <person name="Adhikari A."/>
            <person name="Zheng C.-J."/>
            <person name="Schuster L."/>
            <person name="Cowan T.M."/>
            <person name="Smanski M.J."/>
            <person name="Chevrette M.G."/>
            <person name="De Carvalho L.P.S."/>
            <person name="Shen B."/>
        </authorList>
    </citation>
    <scope>NUCLEOTIDE SEQUENCE [LARGE SCALE GENOMIC DNA]</scope>
    <source>
        <strain evidence="1 2">NPDC006434</strain>
    </source>
</reference>
<accession>A0ABV2V250</accession>
<dbReference type="Proteomes" id="UP001550210">
    <property type="component" value="Unassembled WGS sequence"/>
</dbReference>
<protein>
    <submittedName>
        <fullName evidence="1">Uncharacterized protein</fullName>
    </submittedName>
</protein>
<dbReference type="RefSeq" id="WP_355398685.1">
    <property type="nucleotide sequence ID" value="NZ_JBEGHN010000017.1"/>
</dbReference>
<comment type="caution">
    <text evidence="1">The sequence shown here is derived from an EMBL/GenBank/DDBJ whole genome shotgun (WGS) entry which is preliminary data.</text>
</comment>
<sequence>MTDSLRDVMTLTDAPHSVDVESMRQLQKPLLRAPTKAQSTPAFWYVILLPLPRMMWVNMQPVGTFIETPPTLYSKVRTGVDPIAVACAPVELVSTRATRQPLTQQAA</sequence>
<gene>
    <name evidence="1" type="ORF">ABZZ21_23285</name>
</gene>
<keyword evidence="2" id="KW-1185">Reference proteome</keyword>